<feature type="compositionally biased region" description="Acidic residues" evidence="1">
    <location>
        <begin position="387"/>
        <end position="406"/>
    </location>
</feature>
<reference evidence="2 3" key="1">
    <citation type="journal article" date="2018" name="Cell">
        <title>The Chara Genome: Secondary Complexity and Implications for Plant Terrestrialization.</title>
        <authorList>
            <person name="Nishiyama T."/>
            <person name="Sakayama H."/>
            <person name="Vries J.D."/>
            <person name="Buschmann H."/>
            <person name="Saint-Marcoux D."/>
            <person name="Ullrich K.K."/>
            <person name="Haas F.B."/>
            <person name="Vanderstraeten L."/>
            <person name="Becker D."/>
            <person name="Lang D."/>
            <person name="Vosolsobe S."/>
            <person name="Rombauts S."/>
            <person name="Wilhelmsson P.K.I."/>
            <person name="Janitza P."/>
            <person name="Kern R."/>
            <person name="Heyl A."/>
            <person name="Rumpler F."/>
            <person name="Villalobos L.I.A.C."/>
            <person name="Clay J.M."/>
            <person name="Skokan R."/>
            <person name="Toyoda A."/>
            <person name="Suzuki Y."/>
            <person name="Kagoshima H."/>
            <person name="Schijlen E."/>
            <person name="Tajeshwar N."/>
            <person name="Catarino B."/>
            <person name="Hetherington A.J."/>
            <person name="Saltykova A."/>
            <person name="Bonnot C."/>
            <person name="Breuninger H."/>
            <person name="Symeonidi A."/>
            <person name="Radhakrishnan G.V."/>
            <person name="Van Nieuwerburgh F."/>
            <person name="Deforce D."/>
            <person name="Chang C."/>
            <person name="Karol K.G."/>
            <person name="Hedrich R."/>
            <person name="Ulvskov P."/>
            <person name="Glockner G."/>
            <person name="Delwiche C.F."/>
            <person name="Petrasek J."/>
            <person name="Van de Peer Y."/>
            <person name="Friml J."/>
            <person name="Beilby M."/>
            <person name="Dolan L."/>
            <person name="Kohara Y."/>
            <person name="Sugano S."/>
            <person name="Fujiyama A."/>
            <person name="Delaux P.-M."/>
            <person name="Quint M."/>
            <person name="TheiBen G."/>
            <person name="Hagemann M."/>
            <person name="Harholt J."/>
            <person name="Dunand C."/>
            <person name="Zachgo S."/>
            <person name="Langdale J."/>
            <person name="Maumus F."/>
            <person name="Straeten D.V.D."/>
            <person name="Gould S.B."/>
            <person name="Rensing S.A."/>
        </authorList>
    </citation>
    <scope>NUCLEOTIDE SEQUENCE [LARGE SCALE GENOMIC DNA]</scope>
    <source>
        <strain evidence="2 3">S276</strain>
    </source>
</reference>
<protein>
    <submittedName>
        <fullName evidence="2">Uncharacterized protein</fullName>
    </submittedName>
</protein>
<sequence>MKEGMPIGWKWEKVGEPDWASRPPNTWVPPAPVEEKVQETPLQGHTDSTDWKMVGKKGGKGTWVQKQQTEPGPSTDNNKLPRATPGPAARQYIAEEKYTDGIVVQTQQPTASEQTQRSRTEVAIKTTPKQVGQERAEGQPEGGGEVGEMEVEPAPKQLGYDGAEGQQEGQEEAGGMEAESGPLGEERGTAERNAQAGPMMDINPFQAAFDSEPMEVDPLPVNVSTAPEGLDTEQKPEDGRREDAGHRWVPKGILGNLLDADGPGSHGVLSAGVENRDNGGVGGPGVGAGGGTGGGEGVGAGGGAGGAGGGRGGGTGARAGEAARGGGAGGRNGRRMKLWWSSSGRKKAARGKAQKEDREEEEEEVREKELEKEPEKEREKERKEERAEEGEEEREEEREEEEEEREEWQGKERQEAGRGSPGGGAGEGGGGDEKQDEGREKEREKEREEREEGEDGGGGGAGGGVGGGALGGALGGGGGAGGARQGAGGGA</sequence>
<feature type="compositionally biased region" description="Low complexity" evidence="1">
    <location>
        <begin position="163"/>
        <end position="181"/>
    </location>
</feature>
<feature type="compositionally biased region" description="Gly residues" evidence="1">
    <location>
        <begin position="279"/>
        <end position="331"/>
    </location>
</feature>
<gene>
    <name evidence="2" type="ORF">CBR_g50153</name>
</gene>
<evidence type="ECO:0000313" key="3">
    <source>
        <dbReference type="Proteomes" id="UP000265515"/>
    </source>
</evidence>
<dbReference type="EMBL" id="BFEA01000783">
    <property type="protein sequence ID" value="GBG90060.1"/>
    <property type="molecule type" value="Genomic_DNA"/>
</dbReference>
<evidence type="ECO:0000313" key="2">
    <source>
        <dbReference type="EMBL" id="GBG90060.1"/>
    </source>
</evidence>
<proteinExistence type="predicted"/>
<comment type="caution">
    <text evidence="2">The sequence shown here is derived from an EMBL/GenBank/DDBJ whole genome shotgun (WGS) entry which is preliminary data.</text>
</comment>
<dbReference type="AlphaFoldDB" id="A0A388M695"/>
<accession>A0A388M695</accession>
<feature type="compositionally biased region" description="Gly residues" evidence="1">
    <location>
        <begin position="419"/>
        <end position="429"/>
    </location>
</feature>
<keyword evidence="3" id="KW-1185">Reference proteome</keyword>
<feature type="compositionally biased region" description="Polar residues" evidence="1">
    <location>
        <begin position="64"/>
        <end position="78"/>
    </location>
</feature>
<feature type="region of interest" description="Disordered" evidence="1">
    <location>
        <begin position="107"/>
        <end position="491"/>
    </location>
</feature>
<name>A0A388M695_CHABU</name>
<dbReference type="Gramene" id="GBG90060">
    <property type="protein sequence ID" value="GBG90060"/>
    <property type="gene ID" value="CBR_g50153"/>
</dbReference>
<feature type="compositionally biased region" description="Basic and acidic residues" evidence="1">
    <location>
        <begin position="365"/>
        <end position="386"/>
    </location>
</feature>
<organism evidence="2 3">
    <name type="scientific">Chara braunii</name>
    <name type="common">Braun's stonewort</name>
    <dbReference type="NCBI Taxonomy" id="69332"/>
    <lineage>
        <taxon>Eukaryota</taxon>
        <taxon>Viridiplantae</taxon>
        <taxon>Streptophyta</taxon>
        <taxon>Charophyceae</taxon>
        <taxon>Charales</taxon>
        <taxon>Characeae</taxon>
        <taxon>Chara</taxon>
    </lineage>
</organism>
<feature type="region of interest" description="Disordered" evidence="1">
    <location>
        <begin position="14"/>
        <end position="91"/>
    </location>
</feature>
<dbReference type="Proteomes" id="UP000265515">
    <property type="component" value="Unassembled WGS sequence"/>
</dbReference>
<feature type="compositionally biased region" description="Basic and acidic residues" evidence="1">
    <location>
        <begin position="431"/>
        <end position="450"/>
    </location>
</feature>
<feature type="compositionally biased region" description="Basic and acidic residues" evidence="1">
    <location>
        <begin position="232"/>
        <end position="246"/>
    </location>
</feature>
<evidence type="ECO:0000256" key="1">
    <source>
        <dbReference type="SAM" id="MobiDB-lite"/>
    </source>
</evidence>
<feature type="compositionally biased region" description="Basic and acidic residues" evidence="1">
    <location>
        <begin position="407"/>
        <end position="416"/>
    </location>
</feature>
<feature type="compositionally biased region" description="Gly residues" evidence="1">
    <location>
        <begin position="456"/>
        <end position="491"/>
    </location>
</feature>